<protein>
    <submittedName>
        <fullName evidence="2">Putative phage-type endonuclease</fullName>
    </submittedName>
</protein>
<dbReference type="InterPro" id="IPR019080">
    <property type="entry name" value="YqaJ_viral_recombinase"/>
</dbReference>
<reference evidence="3" key="1">
    <citation type="submission" date="2016-10" db="EMBL/GenBank/DDBJ databases">
        <authorList>
            <person name="Varghese N."/>
            <person name="Submissions S."/>
        </authorList>
    </citation>
    <scope>NUCLEOTIDE SEQUENCE [LARGE SCALE GENOMIC DNA]</scope>
    <source>
        <strain evidence="3">CGMCC 4.2126</strain>
    </source>
</reference>
<keyword evidence="3" id="KW-1185">Reference proteome</keyword>
<dbReference type="EMBL" id="FOQY01000041">
    <property type="protein sequence ID" value="SFK91666.1"/>
    <property type="molecule type" value="Genomic_DNA"/>
</dbReference>
<dbReference type="GO" id="GO:0004519">
    <property type="term" value="F:endonuclease activity"/>
    <property type="evidence" value="ECO:0007669"/>
    <property type="project" value="UniProtKB-KW"/>
</dbReference>
<dbReference type="SUPFAM" id="SSF52980">
    <property type="entry name" value="Restriction endonuclease-like"/>
    <property type="match status" value="1"/>
</dbReference>
<dbReference type="InterPro" id="IPR011335">
    <property type="entry name" value="Restrct_endonuc-II-like"/>
</dbReference>
<keyword evidence="2" id="KW-0540">Nuclease</keyword>
<evidence type="ECO:0000259" key="1">
    <source>
        <dbReference type="Pfam" id="PF09588"/>
    </source>
</evidence>
<dbReference type="InterPro" id="IPR017482">
    <property type="entry name" value="Lambda-type_endonuclease"/>
</dbReference>
<accession>A0A1I4DHT1</accession>
<dbReference type="GeneID" id="96302912"/>
<proteinExistence type="predicted"/>
<dbReference type="NCBIfam" id="TIGR03033">
    <property type="entry name" value="phage_rel_nuc"/>
    <property type="match status" value="1"/>
</dbReference>
<dbReference type="InterPro" id="IPR051703">
    <property type="entry name" value="NF-kappa-B_Signaling_Reg"/>
</dbReference>
<dbReference type="Proteomes" id="UP000199111">
    <property type="component" value="Unassembled WGS sequence"/>
</dbReference>
<evidence type="ECO:0000313" key="2">
    <source>
        <dbReference type="EMBL" id="SFK91666.1"/>
    </source>
</evidence>
<dbReference type="RefSeq" id="WP_093891443.1">
    <property type="nucleotide sequence ID" value="NZ_FOQY01000041.1"/>
</dbReference>
<organism evidence="2 3">
    <name type="scientific">Streptosporangium canum</name>
    <dbReference type="NCBI Taxonomy" id="324952"/>
    <lineage>
        <taxon>Bacteria</taxon>
        <taxon>Bacillati</taxon>
        <taxon>Actinomycetota</taxon>
        <taxon>Actinomycetes</taxon>
        <taxon>Streptosporangiales</taxon>
        <taxon>Streptosporangiaceae</taxon>
        <taxon>Streptosporangium</taxon>
    </lineage>
</organism>
<dbReference type="PANTHER" id="PTHR46609">
    <property type="entry name" value="EXONUCLEASE, PHAGE-TYPE/RECB, C-TERMINAL DOMAIN-CONTAINING PROTEIN"/>
    <property type="match status" value="1"/>
</dbReference>
<dbReference type="Pfam" id="PF09588">
    <property type="entry name" value="YqaJ"/>
    <property type="match status" value="1"/>
</dbReference>
<evidence type="ECO:0000313" key="3">
    <source>
        <dbReference type="Proteomes" id="UP000199111"/>
    </source>
</evidence>
<sequence length="308" mass="33296">MIDLTTPAGVLLGRWETGSPEWRAARATRLSGSRMAAVLGLSPWESPYSTWCEMADLVQPDEQTKEQSRGHYLEPAVAAWFADQHPELMVAEAGTYVHANRPQHLANPDRLLATPGSSTAAALLEIKTDADGSGWGKPGTDQIPVYYRTQVQWYLDVLGLERAYIAVLTGRLNFAEYVVDYDPADAAHMRGVADEFLDSLLWREMPDLDAHTATYETVRKLHPDIDGDDVDIDPGLAAEFIAATADAKGAEARATKARTALAAAMGTAKRARCGTYTIATRQAKGGGTPYLVAGRKLPDPIELMGAAA</sequence>
<feature type="domain" description="YqaJ viral recombinase" evidence="1">
    <location>
        <begin position="21"/>
        <end position="159"/>
    </location>
</feature>
<dbReference type="AlphaFoldDB" id="A0A1I4DHT1"/>
<dbReference type="InterPro" id="IPR011604">
    <property type="entry name" value="PDDEXK-like_dom_sf"/>
</dbReference>
<dbReference type="Gene3D" id="3.90.320.10">
    <property type="match status" value="1"/>
</dbReference>
<keyword evidence="2" id="KW-0255">Endonuclease</keyword>
<name>A0A1I4DHT1_9ACTN</name>
<keyword evidence="2" id="KW-0378">Hydrolase</keyword>
<dbReference type="PANTHER" id="PTHR46609:SF6">
    <property type="entry name" value="EXONUCLEASE, PHAGE-TYPE_RECB, C-TERMINAL DOMAIN-CONTAINING PROTEIN-RELATED"/>
    <property type="match status" value="1"/>
</dbReference>
<gene>
    <name evidence="2" type="ORF">SAMN05216275_14116</name>
</gene>